<accession>A0A941D4E6</accession>
<protein>
    <recommendedName>
        <fullName evidence="1">Rap1a immunity protein domain-containing protein</fullName>
    </recommendedName>
</protein>
<dbReference type="AlphaFoldDB" id="A0A941D4E6"/>
<sequence length="118" mass="12620">MAWLLILSLVTAIPAPSPSVQGFMSAADLAVLCEPQDEASALCLGYLVGAMDQLLARQARRSAARHTICLPKGVTAEAMRDAIMTRLTRDPRNRPEAAADAIRQAAQAEYGCRAVQPD</sequence>
<name>A0A941D4E6_9CAUL</name>
<comment type="caution">
    <text evidence="2">The sequence shown here is derived from an EMBL/GenBank/DDBJ whole genome shotgun (WGS) entry which is preliminary data.</text>
</comment>
<dbReference type="Pfam" id="PF18602">
    <property type="entry name" value="Rap1a"/>
    <property type="match status" value="1"/>
</dbReference>
<feature type="domain" description="Rap1a immunity protein" evidence="1">
    <location>
        <begin position="26"/>
        <end position="112"/>
    </location>
</feature>
<dbReference type="EMBL" id="JAGSGD010000001">
    <property type="protein sequence ID" value="MBR7620623.1"/>
    <property type="molecule type" value="Genomic_DNA"/>
</dbReference>
<dbReference type="RefSeq" id="WP_215341353.1">
    <property type="nucleotide sequence ID" value="NZ_JAGSGD010000001.1"/>
</dbReference>
<evidence type="ECO:0000259" key="1">
    <source>
        <dbReference type="Pfam" id="PF18602"/>
    </source>
</evidence>
<dbReference type="InterPro" id="IPR041238">
    <property type="entry name" value="Rap1a"/>
</dbReference>
<evidence type="ECO:0000313" key="3">
    <source>
        <dbReference type="Proteomes" id="UP000622580"/>
    </source>
</evidence>
<keyword evidence="3" id="KW-1185">Reference proteome</keyword>
<dbReference type="Gene3D" id="1.10.890.40">
    <property type="match status" value="1"/>
</dbReference>
<reference evidence="2" key="1">
    <citation type="submission" date="2021-04" db="EMBL/GenBank/DDBJ databases">
        <title>Draft genome assembly of strain Phenylobacterium sp. 20VBR1 using MiniION and Illumina platforms.</title>
        <authorList>
            <person name="Thomas F.A."/>
            <person name="Krishnan K.P."/>
            <person name="Sinha R.K."/>
        </authorList>
    </citation>
    <scope>NUCLEOTIDE SEQUENCE</scope>
    <source>
        <strain evidence="2">20VBR1</strain>
    </source>
</reference>
<organism evidence="2 3">
    <name type="scientific">Phenylobacterium glaciei</name>
    <dbReference type="NCBI Taxonomy" id="2803784"/>
    <lineage>
        <taxon>Bacteria</taxon>
        <taxon>Pseudomonadati</taxon>
        <taxon>Pseudomonadota</taxon>
        <taxon>Alphaproteobacteria</taxon>
        <taxon>Caulobacterales</taxon>
        <taxon>Caulobacteraceae</taxon>
        <taxon>Phenylobacterium</taxon>
    </lineage>
</organism>
<proteinExistence type="predicted"/>
<gene>
    <name evidence="2" type="ORF">JKL49_14610</name>
</gene>
<dbReference type="Proteomes" id="UP000622580">
    <property type="component" value="Unassembled WGS sequence"/>
</dbReference>
<evidence type="ECO:0000313" key="2">
    <source>
        <dbReference type="EMBL" id="MBR7620623.1"/>
    </source>
</evidence>